<evidence type="ECO:0000313" key="3">
    <source>
        <dbReference type="Proteomes" id="UP000813672"/>
    </source>
</evidence>
<proteinExistence type="predicted"/>
<accession>A0A9Q3ZME7</accession>
<dbReference type="EMBL" id="JAGQAF010000006">
    <property type="protein sequence ID" value="MCE8538005.1"/>
    <property type="molecule type" value="Genomic_DNA"/>
</dbReference>
<reference evidence="2" key="1">
    <citation type="journal article" date="2021" name="Environ. Microbiol.">
        <title>Cryptic niche differentiation of novel sediment ecotypes of Rugeria pomeroyi correlates with nitrate respiration.</title>
        <authorList>
            <person name="Lin X."/>
            <person name="McNichol J."/>
            <person name="Chu X."/>
            <person name="Qian Y."/>
            <person name="Luo H."/>
        </authorList>
    </citation>
    <scope>NUCLEOTIDE SEQUENCE</scope>
    <source>
        <strain evidence="2">SZCCDBB064</strain>
    </source>
</reference>
<organism evidence="2 3">
    <name type="scientific">Ruegeria pomeroyi</name>
    <dbReference type="NCBI Taxonomy" id="89184"/>
    <lineage>
        <taxon>Bacteria</taxon>
        <taxon>Pseudomonadati</taxon>
        <taxon>Pseudomonadota</taxon>
        <taxon>Alphaproteobacteria</taxon>
        <taxon>Rhodobacterales</taxon>
        <taxon>Roseobacteraceae</taxon>
        <taxon>Ruegeria</taxon>
    </lineage>
</organism>
<comment type="caution">
    <text evidence="2">The sequence shown here is derived from an EMBL/GenBank/DDBJ whole genome shotgun (WGS) entry which is preliminary data.</text>
</comment>
<gene>
    <name evidence="2" type="ORF">KBY27_11115</name>
</gene>
<dbReference type="Pfam" id="PF20078">
    <property type="entry name" value="DUF6473"/>
    <property type="match status" value="1"/>
</dbReference>
<evidence type="ECO:0000313" key="2">
    <source>
        <dbReference type="EMBL" id="MCE8538005.1"/>
    </source>
</evidence>
<sequence>MVAALAPRVRSTVDVSVQMAGQSDELDDMIFGMLQEPAAEHSLGQVMHRVIADRIYRALPDIET</sequence>
<protein>
    <recommendedName>
        <fullName evidence="1">DUF6473 domain-containing protein</fullName>
    </recommendedName>
</protein>
<dbReference type="Proteomes" id="UP000813672">
    <property type="component" value="Unassembled WGS sequence"/>
</dbReference>
<dbReference type="InterPro" id="IPR045524">
    <property type="entry name" value="DUF6473"/>
</dbReference>
<feature type="domain" description="DUF6473" evidence="1">
    <location>
        <begin position="1"/>
        <end position="60"/>
    </location>
</feature>
<name>A0A9Q3ZME7_9RHOB</name>
<dbReference type="AlphaFoldDB" id="A0A9Q3ZME7"/>
<evidence type="ECO:0000259" key="1">
    <source>
        <dbReference type="Pfam" id="PF20078"/>
    </source>
</evidence>